<comment type="caution">
    <text evidence="2">The sequence shown here is derived from an EMBL/GenBank/DDBJ whole genome shotgun (WGS) entry which is preliminary data.</text>
</comment>
<evidence type="ECO:0000313" key="2">
    <source>
        <dbReference type="EMBL" id="GAA0390238.1"/>
    </source>
</evidence>
<sequence length="156" mass="16730">MTRMLSLMLATALMATPVLAEQTAPQQLMLSGQGRFAQFADVATRAADADGKVRMRVLQLSTEPMVIGPHTYVGGWSWWQFECKNDGPHSGYRQDFASVRDDAHIGPATPTRDQPMPLAPGGDAAELAAIACGDVEIRLDATDLNSAMALAKANED</sequence>
<protein>
    <submittedName>
        <fullName evidence="2">Uncharacterized protein</fullName>
    </submittedName>
</protein>
<dbReference type="RefSeq" id="WP_243862808.1">
    <property type="nucleotide sequence ID" value="NZ_BAAAEJ010000007.1"/>
</dbReference>
<dbReference type="EMBL" id="BAAAEJ010000007">
    <property type="protein sequence ID" value="GAA0390238.1"/>
    <property type="molecule type" value="Genomic_DNA"/>
</dbReference>
<organism evidence="2 3">
    <name type="scientific">Brevundimonas terrae</name>
    <dbReference type="NCBI Taxonomy" id="363631"/>
    <lineage>
        <taxon>Bacteria</taxon>
        <taxon>Pseudomonadati</taxon>
        <taxon>Pseudomonadota</taxon>
        <taxon>Alphaproteobacteria</taxon>
        <taxon>Caulobacterales</taxon>
        <taxon>Caulobacteraceae</taxon>
        <taxon>Brevundimonas</taxon>
    </lineage>
</organism>
<feature type="signal peptide" evidence="1">
    <location>
        <begin position="1"/>
        <end position="20"/>
    </location>
</feature>
<accession>A0ABP3I4Q5</accession>
<feature type="chain" id="PRO_5047318556" evidence="1">
    <location>
        <begin position="21"/>
        <end position="156"/>
    </location>
</feature>
<reference evidence="3" key="1">
    <citation type="journal article" date="2019" name="Int. J. Syst. Evol. Microbiol.">
        <title>The Global Catalogue of Microorganisms (GCM) 10K type strain sequencing project: providing services to taxonomists for standard genome sequencing and annotation.</title>
        <authorList>
            <consortium name="The Broad Institute Genomics Platform"/>
            <consortium name="The Broad Institute Genome Sequencing Center for Infectious Disease"/>
            <person name="Wu L."/>
            <person name="Ma J."/>
        </authorList>
    </citation>
    <scope>NUCLEOTIDE SEQUENCE [LARGE SCALE GENOMIC DNA]</scope>
    <source>
        <strain evidence="3">JCM 13476</strain>
    </source>
</reference>
<gene>
    <name evidence="2" type="ORF">GCM10009093_16060</name>
</gene>
<evidence type="ECO:0000256" key="1">
    <source>
        <dbReference type="SAM" id="SignalP"/>
    </source>
</evidence>
<name>A0ABP3I4Q5_9CAUL</name>
<keyword evidence="1" id="KW-0732">Signal</keyword>
<dbReference type="Proteomes" id="UP001500791">
    <property type="component" value="Unassembled WGS sequence"/>
</dbReference>
<keyword evidence="3" id="KW-1185">Reference proteome</keyword>
<evidence type="ECO:0000313" key="3">
    <source>
        <dbReference type="Proteomes" id="UP001500791"/>
    </source>
</evidence>
<proteinExistence type="predicted"/>